<dbReference type="Pfam" id="PF13472">
    <property type="entry name" value="Lipase_GDSL_2"/>
    <property type="match status" value="1"/>
</dbReference>
<dbReference type="SUPFAM" id="SSF52266">
    <property type="entry name" value="SGNH hydrolase"/>
    <property type="match status" value="1"/>
</dbReference>
<sequence>MRMTVRVRRILASVAAAVFVIAGAATGTAAASAATPALPAASVVRMAALGDSISQALMTCSSLVGCPVNSWSTGSSTAVNSHLLRLRAAGATSIVGYNDAVSTAKSALLNSQAQKAVSTAQAAQYVTIEIGANDACTRTVSAMTPTATFKANVQAALATLTASSSAPQIFIASIPSLQRLYEVNKSNISARLTWGLLGLCQSMLVNPTSTKAADVQRRAAVQTRVNEYNAALVQLCAPIVTCRYDGGVVAGYQFVRSDISTRDYFHPSISGQATLAAKTWPMTQWVAQP</sequence>
<evidence type="ECO:0000256" key="1">
    <source>
        <dbReference type="SAM" id="SignalP"/>
    </source>
</evidence>
<evidence type="ECO:0000259" key="2">
    <source>
        <dbReference type="Pfam" id="PF13472"/>
    </source>
</evidence>
<feature type="domain" description="SGNH hydrolase-type esterase" evidence="2">
    <location>
        <begin position="48"/>
        <end position="273"/>
    </location>
</feature>
<keyword evidence="1" id="KW-0732">Signal</keyword>
<proteinExistence type="predicted"/>
<keyword evidence="3" id="KW-0378">Hydrolase</keyword>
<dbReference type="Gene3D" id="3.40.50.1110">
    <property type="entry name" value="SGNH hydrolase"/>
    <property type="match status" value="1"/>
</dbReference>
<evidence type="ECO:0000313" key="3">
    <source>
        <dbReference type="EMBL" id="GAA1997802.1"/>
    </source>
</evidence>
<protein>
    <submittedName>
        <fullName evidence="3">SGNH/GDSL hydrolase family protein</fullName>
    </submittedName>
</protein>
<feature type="signal peptide" evidence="1">
    <location>
        <begin position="1"/>
        <end position="24"/>
    </location>
</feature>
<dbReference type="EMBL" id="BAAAOH010000001">
    <property type="protein sequence ID" value="GAA1997802.1"/>
    <property type="molecule type" value="Genomic_DNA"/>
</dbReference>
<dbReference type="InterPro" id="IPR036514">
    <property type="entry name" value="SGNH_hydro_sf"/>
</dbReference>
<reference evidence="4" key="1">
    <citation type="journal article" date="2019" name="Int. J. Syst. Evol. Microbiol.">
        <title>The Global Catalogue of Microorganisms (GCM) 10K type strain sequencing project: providing services to taxonomists for standard genome sequencing and annotation.</title>
        <authorList>
            <consortium name="The Broad Institute Genomics Platform"/>
            <consortium name="The Broad Institute Genome Sequencing Center for Infectious Disease"/>
            <person name="Wu L."/>
            <person name="Ma J."/>
        </authorList>
    </citation>
    <scope>NUCLEOTIDE SEQUENCE [LARGE SCALE GENOMIC DNA]</scope>
    <source>
        <strain evidence="4">JCM 14902</strain>
    </source>
</reference>
<comment type="caution">
    <text evidence="3">The sequence shown here is derived from an EMBL/GenBank/DDBJ whole genome shotgun (WGS) entry which is preliminary data.</text>
</comment>
<dbReference type="Proteomes" id="UP001500326">
    <property type="component" value="Unassembled WGS sequence"/>
</dbReference>
<organism evidence="3 4">
    <name type="scientific">Microbacterium pumilum</name>
    <dbReference type="NCBI Taxonomy" id="344165"/>
    <lineage>
        <taxon>Bacteria</taxon>
        <taxon>Bacillati</taxon>
        <taxon>Actinomycetota</taxon>
        <taxon>Actinomycetes</taxon>
        <taxon>Micrococcales</taxon>
        <taxon>Microbacteriaceae</taxon>
        <taxon>Microbacterium</taxon>
    </lineage>
</organism>
<evidence type="ECO:0000313" key="4">
    <source>
        <dbReference type="Proteomes" id="UP001500326"/>
    </source>
</evidence>
<accession>A0ABP5EFW9</accession>
<keyword evidence="4" id="KW-1185">Reference proteome</keyword>
<dbReference type="RefSeq" id="WP_344066284.1">
    <property type="nucleotide sequence ID" value="NZ_BAAAOH010000001.1"/>
</dbReference>
<dbReference type="InterPro" id="IPR013830">
    <property type="entry name" value="SGNH_hydro"/>
</dbReference>
<name>A0ABP5EFW9_9MICO</name>
<feature type="chain" id="PRO_5046378290" evidence="1">
    <location>
        <begin position="25"/>
        <end position="289"/>
    </location>
</feature>
<dbReference type="GO" id="GO:0016787">
    <property type="term" value="F:hydrolase activity"/>
    <property type="evidence" value="ECO:0007669"/>
    <property type="project" value="UniProtKB-KW"/>
</dbReference>
<gene>
    <name evidence="3" type="ORF">GCM10009777_38690</name>
</gene>